<dbReference type="GO" id="GO:0004018">
    <property type="term" value="F:N6-(1,2-dicarboxyethyl)AMP AMP-lyase (fumarate-forming) activity"/>
    <property type="evidence" value="ECO:0007669"/>
    <property type="project" value="UniProtKB-UniRule"/>
</dbReference>
<feature type="domain" description="Adenylosuccinate lyase PurB C-terminal" evidence="15">
    <location>
        <begin position="357"/>
        <end position="471"/>
    </location>
</feature>
<evidence type="ECO:0000256" key="3">
    <source>
        <dbReference type="ARBA" id="ARBA00008273"/>
    </source>
</evidence>
<evidence type="ECO:0000256" key="1">
    <source>
        <dbReference type="ARBA" id="ARBA00004706"/>
    </source>
</evidence>
<dbReference type="FunFam" id="1.20.200.10:FF:000004">
    <property type="entry name" value="Adenylosuccinate lyase"/>
    <property type="match status" value="1"/>
</dbReference>
<organism evidence="16 17">
    <name type="scientific">Pseudomonas corrugata</name>
    <dbReference type="NCBI Taxonomy" id="47879"/>
    <lineage>
        <taxon>Bacteria</taxon>
        <taxon>Pseudomonadati</taxon>
        <taxon>Pseudomonadota</taxon>
        <taxon>Gammaproteobacteria</taxon>
        <taxon>Pseudomonadales</taxon>
        <taxon>Pseudomonadaceae</taxon>
        <taxon>Pseudomonas</taxon>
    </lineage>
</organism>
<comment type="catalytic activity">
    <reaction evidence="11">
        <text>N(6)-(1,2-dicarboxyethyl)-AMP = fumarate + AMP</text>
        <dbReference type="Rhea" id="RHEA:16853"/>
        <dbReference type="ChEBI" id="CHEBI:29806"/>
        <dbReference type="ChEBI" id="CHEBI:57567"/>
        <dbReference type="ChEBI" id="CHEBI:456215"/>
        <dbReference type="EC" id="4.3.2.2"/>
    </reaction>
    <physiologicalReaction direction="left-to-right" evidence="11">
        <dbReference type="Rhea" id="RHEA:16854"/>
    </physiologicalReaction>
</comment>
<dbReference type="PANTHER" id="PTHR43411:SF1">
    <property type="entry name" value="ADENYLOSUCCINATE LYASE"/>
    <property type="match status" value="1"/>
</dbReference>
<dbReference type="Pfam" id="PF08328">
    <property type="entry name" value="ASL_C"/>
    <property type="match status" value="1"/>
</dbReference>
<comment type="catalytic activity">
    <reaction evidence="8">
        <text>(2S)-2-[5-amino-1-(5-phospho-beta-D-ribosyl)imidazole-4-carboxamido]succinate = 5-amino-1-(5-phospho-beta-D-ribosyl)imidazole-4-carboxamide + fumarate</text>
        <dbReference type="Rhea" id="RHEA:23920"/>
        <dbReference type="ChEBI" id="CHEBI:29806"/>
        <dbReference type="ChEBI" id="CHEBI:58443"/>
        <dbReference type="ChEBI" id="CHEBI:58475"/>
        <dbReference type="EC" id="4.3.2.2"/>
    </reaction>
    <physiologicalReaction direction="left-to-right" evidence="8">
        <dbReference type="Rhea" id="RHEA:23921"/>
    </physiologicalReaction>
</comment>
<dbReference type="UniPathway" id="UPA00074">
    <property type="reaction ID" value="UER00132"/>
</dbReference>
<evidence type="ECO:0000256" key="11">
    <source>
        <dbReference type="ARBA" id="ARBA00049115"/>
    </source>
</evidence>
<dbReference type="GO" id="GO:0070626">
    <property type="term" value="F:(S)-2-(5-amino-1-(5-phospho-D-ribosyl)imidazole-4-carboxamido) succinate lyase (fumarate-forming) activity"/>
    <property type="evidence" value="ECO:0007669"/>
    <property type="project" value="RHEA"/>
</dbReference>
<proteinExistence type="inferred from homology"/>
<dbReference type="InterPro" id="IPR013539">
    <property type="entry name" value="PurB_C"/>
</dbReference>
<dbReference type="InterPro" id="IPR008948">
    <property type="entry name" value="L-Aspartase-like"/>
</dbReference>
<evidence type="ECO:0000313" key="17">
    <source>
        <dbReference type="Proteomes" id="UP000270661"/>
    </source>
</evidence>
<dbReference type="Gene3D" id="1.10.275.10">
    <property type="entry name" value="Fumarase/aspartase (N-terminal domain)"/>
    <property type="match status" value="1"/>
</dbReference>
<evidence type="ECO:0000256" key="12">
    <source>
        <dbReference type="NCBIfam" id="TIGR00928"/>
    </source>
</evidence>
<dbReference type="GO" id="GO:0006189">
    <property type="term" value="P:'de novo' IMP biosynthetic process"/>
    <property type="evidence" value="ECO:0007669"/>
    <property type="project" value="UniProtKB-UniPathway"/>
</dbReference>
<protein>
    <recommendedName>
        <fullName evidence="5 12">Adenylosuccinate lyase</fullName>
        <shortName evidence="13">ASL</shortName>
        <ecNumber evidence="4 12">4.3.2.2</ecNumber>
    </recommendedName>
    <alternativeName>
        <fullName evidence="10 13">Adenylosuccinase</fullName>
    </alternativeName>
</protein>
<dbReference type="UniPathway" id="UPA00075">
    <property type="reaction ID" value="UER00336"/>
</dbReference>
<dbReference type="GO" id="GO:0044208">
    <property type="term" value="P:'de novo' AMP biosynthetic process"/>
    <property type="evidence" value="ECO:0007669"/>
    <property type="project" value="UniProtKB-UniPathway"/>
</dbReference>
<comment type="function">
    <text evidence="9">Catalyzes two reactions in de novo purine nucleotide biosynthesis. Catalyzes the breakdown of 5-aminoimidazole- (N-succinylocarboxamide) ribotide (SAICAR or 2-[5-amino-1-(5-phospho-beta-D-ribosyl)imidazole-4-carboxamido]succinate) to 5-aminoimidazole-4-carboxamide ribotide (AICAR or 5-amino-1-(5-phospho-beta-D-ribosyl)imidazole-4-carboxamide) and fumarate, and of adenylosuccinate (ADS or N(6)-(1,2-dicarboxyethyl)-AMP) to adenosine monophosphate (AMP) and fumarate.</text>
</comment>
<evidence type="ECO:0000256" key="4">
    <source>
        <dbReference type="ARBA" id="ARBA00012339"/>
    </source>
</evidence>
<dbReference type="Gene3D" id="1.20.200.10">
    <property type="entry name" value="Fumarase/aspartase (Central domain)"/>
    <property type="match status" value="1"/>
</dbReference>
<comment type="caution">
    <text evidence="16">The sequence shown here is derived from an EMBL/GenBank/DDBJ whole genome shotgun (WGS) entry which is preliminary data.</text>
</comment>
<dbReference type="FunFam" id="1.10.275.10:FF:000003">
    <property type="entry name" value="Adenylosuccinate lyase"/>
    <property type="match status" value="1"/>
</dbReference>
<dbReference type="Pfam" id="PF00206">
    <property type="entry name" value="Lyase_1"/>
    <property type="match status" value="1"/>
</dbReference>
<dbReference type="CDD" id="cd01598">
    <property type="entry name" value="PurB"/>
    <property type="match status" value="1"/>
</dbReference>
<dbReference type="PROSITE" id="PS00163">
    <property type="entry name" value="FUMARATE_LYASES"/>
    <property type="match status" value="1"/>
</dbReference>
<comment type="pathway">
    <text evidence="1 13">Purine metabolism; IMP biosynthesis via de novo pathway; 5-amino-1-(5-phospho-D-ribosyl)imidazole-4-carboxamide from 5-amino-1-(5-phospho-D-ribosyl)imidazole-4-carboxylate: step 2/2.</text>
</comment>
<reference evidence="16 17" key="1">
    <citation type="submission" date="2018-08" db="EMBL/GenBank/DDBJ databases">
        <title>Recombination of ecologically and evolutionarily significant loci maintains genetic cohesion in the Pseudomonas syringae species complex.</title>
        <authorList>
            <person name="Dillon M."/>
            <person name="Thakur S."/>
            <person name="Almeida R.N.D."/>
            <person name="Weir B.S."/>
            <person name="Guttman D.S."/>
        </authorList>
    </citation>
    <scope>NUCLEOTIDE SEQUENCE [LARGE SCALE GENOMIC DNA]</scope>
    <source>
        <strain evidence="16 17">NCPPB2445</strain>
    </source>
</reference>
<dbReference type="InterPro" id="IPR022761">
    <property type="entry name" value="Fumarate_lyase_N"/>
</dbReference>
<dbReference type="Gene3D" id="1.10.40.30">
    <property type="entry name" value="Fumarase/aspartase (C-terminal domain)"/>
    <property type="match status" value="1"/>
</dbReference>
<evidence type="ECO:0000259" key="14">
    <source>
        <dbReference type="Pfam" id="PF00206"/>
    </source>
</evidence>
<dbReference type="EC" id="4.3.2.2" evidence="4 12"/>
<dbReference type="NCBIfam" id="NF006764">
    <property type="entry name" value="PRK09285.1"/>
    <property type="match status" value="1"/>
</dbReference>
<evidence type="ECO:0000259" key="15">
    <source>
        <dbReference type="Pfam" id="PF08328"/>
    </source>
</evidence>
<dbReference type="GO" id="GO:0005829">
    <property type="term" value="C:cytosol"/>
    <property type="evidence" value="ECO:0007669"/>
    <property type="project" value="TreeGrafter"/>
</dbReference>
<accession>A0A3M3EH05</accession>
<evidence type="ECO:0000256" key="8">
    <source>
        <dbReference type="ARBA" id="ARBA00024477"/>
    </source>
</evidence>
<evidence type="ECO:0000256" key="10">
    <source>
        <dbReference type="ARBA" id="ARBA00030717"/>
    </source>
</evidence>
<evidence type="ECO:0000256" key="7">
    <source>
        <dbReference type="ARBA" id="ARBA00023239"/>
    </source>
</evidence>
<dbReference type="SUPFAM" id="SSF48557">
    <property type="entry name" value="L-aspartase-like"/>
    <property type="match status" value="1"/>
</dbReference>
<keyword evidence="7 13" id="KW-0456">Lyase</keyword>
<dbReference type="PANTHER" id="PTHR43411">
    <property type="entry name" value="ADENYLOSUCCINATE LYASE"/>
    <property type="match status" value="1"/>
</dbReference>
<evidence type="ECO:0000256" key="2">
    <source>
        <dbReference type="ARBA" id="ARBA00004734"/>
    </source>
</evidence>
<sequence length="481" mass="53631">MATDRRLFSCMIRAPFRCPTVREHPMQLSSLTAVSPVDGRYAGKTQALRPIFSEYGLIRARVLVEVRWLQRLAAHPAIGEVPAFSAEANAVLNTLAENFALEHAERVKEIERTTNHDVKAIEYLLKEQAAKLPELANVSEFIHFACTSEDINNLSHALMLREGRDDVMLPLMRQIAQAIRELAIRFADVPMLSRTHGQPASPTTLGKELANVVYRLERQIAQVAAVPLLGKINGAVGNYNAHLSAYPEIDWEANARAFIEDELGLSFNPYTTQIEPHDYIAELFDAIARFNTILIDFDRDIWGYISLGYFKQRTIAGEIGSSTMPHKVNPIDFENSEGNLGIANALFQHLASKLPISRWQRDLTDSTVLRNLGVGFAHSVIAYEASLKGIGKLELNEQKIAADLDACWEVLAEPIQTVMRRYNIENPYEKLKELTRGKGISPEALQTFIDGLDMPADAKSELKKLTPASYIGNAAAQAKRI</sequence>
<evidence type="ECO:0000256" key="6">
    <source>
        <dbReference type="ARBA" id="ARBA00022755"/>
    </source>
</evidence>
<keyword evidence="17" id="KW-1185">Reference proteome</keyword>
<comment type="pathway">
    <text evidence="2 13">Purine metabolism; AMP biosynthesis via de novo pathway; AMP from IMP: step 2/2.</text>
</comment>
<evidence type="ECO:0000313" key="16">
    <source>
        <dbReference type="EMBL" id="RMM48831.1"/>
    </source>
</evidence>
<feature type="domain" description="Fumarate lyase N-terminal" evidence="14">
    <location>
        <begin position="39"/>
        <end position="338"/>
    </location>
</feature>
<evidence type="ECO:0000256" key="5">
    <source>
        <dbReference type="ARBA" id="ARBA00017058"/>
    </source>
</evidence>
<dbReference type="FunFam" id="1.10.40.30:FF:000004">
    <property type="entry name" value="Adenylosuccinate lyase"/>
    <property type="match status" value="1"/>
</dbReference>
<dbReference type="PRINTS" id="PR00149">
    <property type="entry name" value="FUMRATELYASE"/>
</dbReference>
<dbReference type="NCBIfam" id="TIGR00928">
    <property type="entry name" value="purB"/>
    <property type="match status" value="1"/>
</dbReference>
<dbReference type="InterPro" id="IPR004769">
    <property type="entry name" value="Pur_lyase"/>
</dbReference>
<evidence type="ECO:0000256" key="13">
    <source>
        <dbReference type="RuleBase" id="RU361172"/>
    </source>
</evidence>
<dbReference type="InterPro" id="IPR020557">
    <property type="entry name" value="Fumarate_lyase_CS"/>
</dbReference>
<dbReference type="InterPro" id="IPR024083">
    <property type="entry name" value="Fumarase/histidase_N"/>
</dbReference>
<dbReference type="STRING" id="47879.AXG94_05415"/>
<dbReference type="EMBL" id="RBOJ01000079">
    <property type="protein sequence ID" value="RMM48831.1"/>
    <property type="molecule type" value="Genomic_DNA"/>
</dbReference>
<name>A0A3M3EH05_9PSED</name>
<gene>
    <name evidence="16" type="ORF">ALQ77_04853</name>
</gene>
<evidence type="ECO:0000256" key="9">
    <source>
        <dbReference type="ARBA" id="ARBA00025012"/>
    </source>
</evidence>
<dbReference type="InterPro" id="IPR047136">
    <property type="entry name" value="PurB_bact"/>
</dbReference>
<comment type="similarity">
    <text evidence="3 13">Belongs to the lyase 1 family. Adenylosuccinate lyase subfamily.</text>
</comment>
<dbReference type="InterPro" id="IPR000362">
    <property type="entry name" value="Fumarate_lyase_fam"/>
</dbReference>
<dbReference type="AlphaFoldDB" id="A0A3M3EH05"/>
<keyword evidence="6 13" id="KW-0658">Purine biosynthesis</keyword>
<dbReference type="Proteomes" id="UP000270661">
    <property type="component" value="Unassembled WGS sequence"/>
</dbReference>